<organism evidence="3 4">
    <name type="scientific">Fusarium oxysporum f. sp. raphani</name>
    <dbReference type="NCBI Taxonomy" id="96318"/>
    <lineage>
        <taxon>Eukaryota</taxon>
        <taxon>Fungi</taxon>
        <taxon>Dikarya</taxon>
        <taxon>Ascomycota</taxon>
        <taxon>Pezizomycotina</taxon>
        <taxon>Sordariomycetes</taxon>
        <taxon>Hypocreomycetidae</taxon>
        <taxon>Hypocreales</taxon>
        <taxon>Nectriaceae</taxon>
        <taxon>Fusarium</taxon>
        <taxon>Fusarium oxysporum species complex</taxon>
    </lineage>
</organism>
<keyword evidence="1" id="KW-0677">Repeat</keyword>
<dbReference type="InterPro" id="IPR056884">
    <property type="entry name" value="NPHP3-like_N"/>
</dbReference>
<dbReference type="AlphaFoldDB" id="A0A8J5PNP4"/>
<accession>A0A8J5PNP4</accession>
<dbReference type="Pfam" id="PF24883">
    <property type="entry name" value="NPHP3_N"/>
    <property type="match status" value="1"/>
</dbReference>
<dbReference type="PANTHER" id="PTHR10039:SF16">
    <property type="entry name" value="GPI INOSITOL-DEACYLASE"/>
    <property type="match status" value="1"/>
</dbReference>
<evidence type="ECO:0000313" key="3">
    <source>
        <dbReference type="EMBL" id="KAG7433396.1"/>
    </source>
</evidence>
<sequence>MADPLSIGASVLAFIGLADRIIRTCKYCIEAVEDAPKDIQMILGEATSLRAIIDSIGESSATSLVPNLHEKNGPIKSCYSCLASLEALLPPTMGQSQTGKRHKITLADLAWPLKQSKVRKLLAEISHHKATLLLAMSGDMSRDLKEIRMGIERLQGTISESETREIIRWLERTNPSSLHNIAFNKHEPLTTAWVTNSSQWKAWLSLTSETRLIWIHGLPGSGKTVLASYVIEELEMLCKPANGSVCSYYYCHYSHNQDETVPFLSWIIGHVCRQISWIPSELKRLHDHGCEPTTTDLEEILEIVVNKLDVLYIIIDAVDESTPREDLLLLIQTITVDKRFEKIRILATSRQYFDIEQSLTQISTSISMSNPMVDADIRRFVHSRLRSSNRLKRWHARFDEIEEVLAAMAEGMFRWAECQIQAIERLRDQSKLQQLLSNLPKDLSETYIRIFEAIPDEDRPLVRCILTWIIGHSQAAWVYHVGVNANLLLSAVTYEHFGSETKGQKSIIDLEYLKEICSCLITVRCVPGDIFDSWLEESPGLQAREATDGEDLYVSLAHYTVLEFLVSPHVCQPNFAFFAMSPELIRLKFAKSVLKQALAADPKGTSTDWIHDREAYCLTLGCALYLHDILAETDLQDLFMLYIHPSSPHYSRFEAIQSRIVQGDEGSRCYFLRHIPARIHCSTTEYTCSGTAATLMNILLLWSGSMHKELMPMIRRLLAGRQIQELLDTKVTVTFIEESEEELEEAGNGLCEKTLDGAVWEIVQSRQIFLDDEELSHSFHMLGRACVSIQRQISCNRPIMSA</sequence>
<dbReference type="Proteomes" id="UP000693942">
    <property type="component" value="Unassembled WGS sequence"/>
</dbReference>
<dbReference type="PANTHER" id="PTHR10039">
    <property type="entry name" value="AMELOGENIN"/>
    <property type="match status" value="1"/>
</dbReference>
<evidence type="ECO:0000313" key="4">
    <source>
        <dbReference type="Proteomes" id="UP000693942"/>
    </source>
</evidence>
<evidence type="ECO:0000256" key="1">
    <source>
        <dbReference type="ARBA" id="ARBA00022737"/>
    </source>
</evidence>
<name>A0A8J5PNP4_FUSOX</name>
<dbReference type="EMBL" id="JAELUR010000004">
    <property type="protein sequence ID" value="KAG7433396.1"/>
    <property type="molecule type" value="Genomic_DNA"/>
</dbReference>
<proteinExistence type="predicted"/>
<evidence type="ECO:0000259" key="2">
    <source>
        <dbReference type="Pfam" id="PF24883"/>
    </source>
</evidence>
<feature type="domain" description="Nephrocystin 3-like N-terminal" evidence="2">
    <location>
        <begin position="190"/>
        <end position="350"/>
    </location>
</feature>
<comment type="caution">
    <text evidence="3">The sequence shown here is derived from an EMBL/GenBank/DDBJ whole genome shotgun (WGS) entry which is preliminary data.</text>
</comment>
<protein>
    <submittedName>
        <fullName evidence="3">Vegetative incompatibility protein HET-E-1</fullName>
    </submittedName>
</protein>
<gene>
    <name evidence="3" type="ORF">Forpi1262_v006745</name>
</gene>
<reference evidence="3" key="1">
    <citation type="submission" date="2021-04" db="EMBL/GenBank/DDBJ databases">
        <title>First draft genome resource for Brassicaceae pathogens Fusarium oxysporum f. sp. raphani and Fusarium oxysporum f. sp. rapae.</title>
        <authorList>
            <person name="Asai S."/>
        </authorList>
    </citation>
    <scope>NUCLEOTIDE SEQUENCE</scope>
    <source>
        <strain evidence="3">Tf1262</strain>
    </source>
</reference>